<accession>A0A927M3L6</accession>
<dbReference type="RefSeq" id="WP_192766331.1">
    <property type="nucleotide sequence ID" value="NZ_JADBEB010000001.1"/>
</dbReference>
<gene>
    <name evidence="1" type="ORF">H4W31_001920</name>
</gene>
<protein>
    <submittedName>
        <fullName evidence="1">Anti-anti-sigma factor</fullName>
    </submittedName>
</protein>
<keyword evidence="2" id="KW-1185">Reference proteome</keyword>
<dbReference type="Gene3D" id="3.30.750.24">
    <property type="entry name" value="STAS domain"/>
    <property type="match status" value="1"/>
</dbReference>
<dbReference type="AlphaFoldDB" id="A0A927M3L6"/>
<dbReference type="EMBL" id="JADBEB010000001">
    <property type="protein sequence ID" value="MBE1486282.1"/>
    <property type="molecule type" value="Genomic_DNA"/>
</dbReference>
<dbReference type="Proteomes" id="UP000649753">
    <property type="component" value="Unassembled WGS sequence"/>
</dbReference>
<evidence type="ECO:0000313" key="1">
    <source>
        <dbReference type="EMBL" id="MBE1486282.1"/>
    </source>
</evidence>
<organism evidence="1 2">
    <name type="scientific">Plantactinospora soyae</name>
    <dbReference type="NCBI Taxonomy" id="1544732"/>
    <lineage>
        <taxon>Bacteria</taxon>
        <taxon>Bacillati</taxon>
        <taxon>Actinomycetota</taxon>
        <taxon>Actinomycetes</taxon>
        <taxon>Micromonosporales</taxon>
        <taxon>Micromonosporaceae</taxon>
        <taxon>Plantactinospora</taxon>
    </lineage>
</organism>
<reference evidence="1" key="1">
    <citation type="submission" date="2020-10" db="EMBL/GenBank/DDBJ databases">
        <title>Sequencing the genomes of 1000 actinobacteria strains.</title>
        <authorList>
            <person name="Klenk H.-P."/>
        </authorList>
    </citation>
    <scope>NUCLEOTIDE SEQUENCE</scope>
    <source>
        <strain evidence="1">DSM 46832</strain>
    </source>
</reference>
<name>A0A927M3L6_9ACTN</name>
<dbReference type="CDD" id="cd07043">
    <property type="entry name" value="STAS_anti-anti-sigma_factors"/>
    <property type="match status" value="1"/>
</dbReference>
<sequence>MRLQVVGRCPGPGMSHATQGGTMPQNSDGFYQESDHGLTVTARTLPGGDRRTYLCLAGEIDIASSAVLSKTVDWLTALAPVSVLVDLAELTFACSTLPNFVVRVRQAVPDDAELILWRARPATEWMLRVTDMATIATIRDEPH</sequence>
<dbReference type="InterPro" id="IPR036513">
    <property type="entry name" value="STAS_dom_sf"/>
</dbReference>
<dbReference type="SUPFAM" id="SSF52091">
    <property type="entry name" value="SpoIIaa-like"/>
    <property type="match status" value="1"/>
</dbReference>
<proteinExistence type="predicted"/>
<comment type="caution">
    <text evidence="1">The sequence shown here is derived from an EMBL/GenBank/DDBJ whole genome shotgun (WGS) entry which is preliminary data.</text>
</comment>
<evidence type="ECO:0000313" key="2">
    <source>
        <dbReference type="Proteomes" id="UP000649753"/>
    </source>
</evidence>